<dbReference type="EMBL" id="CADCTV010001138">
    <property type="protein sequence ID" value="CAA9381555.1"/>
    <property type="molecule type" value="Genomic_DNA"/>
</dbReference>
<proteinExistence type="predicted"/>
<dbReference type="InterPro" id="IPR008964">
    <property type="entry name" value="Invasin/intimin_cell_adhesion"/>
</dbReference>
<dbReference type="InterPro" id="IPR003343">
    <property type="entry name" value="Big_2"/>
</dbReference>
<evidence type="ECO:0000313" key="2">
    <source>
        <dbReference type="EMBL" id="CAA9381555.1"/>
    </source>
</evidence>
<organism evidence="2">
    <name type="scientific">uncultured Gemmatimonadota bacterium</name>
    <dbReference type="NCBI Taxonomy" id="203437"/>
    <lineage>
        <taxon>Bacteria</taxon>
        <taxon>Pseudomonadati</taxon>
        <taxon>Gemmatimonadota</taxon>
        <taxon>environmental samples</taxon>
    </lineage>
</organism>
<feature type="domain" description="BIG2" evidence="1">
    <location>
        <begin position="171"/>
        <end position="251"/>
    </location>
</feature>
<dbReference type="SMART" id="SM00635">
    <property type="entry name" value="BID_2"/>
    <property type="match status" value="4"/>
</dbReference>
<gene>
    <name evidence="2" type="ORF">AVDCRST_MAG89-5438</name>
</gene>
<dbReference type="Gene3D" id="2.60.40.1080">
    <property type="match status" value="4"/>
</dbReference>
<feature type="domain" description="BIG2" evidence="1">
    <location>
        <begin position="1"/>
        <end position="81"/>
    </location>
</feature>
<sequence>MVATVEVGAPSGPVIAGQTMQLSAVARNAAGGTVAGKTFTWTSSSDAVATVGAGGMLSGVSPGTVNVTASADGRSGTVAVTVFPVPVASLTLEPGSPQVEVGKSVQLTVTARDAAGNVLARRPVTLTSSNAAVATVNAAMQVQGVSPGTSTITATAEGRTATATVTVILVPIASLTLEPGSVQVEVGKSAQLTVTARDAAGNALAGRPVTLISSNAAVATLNAAQQVQGVSPGNGMITATAEGKAAMTVVTVVPVPVASVTVTPTPVSLEVGATQQLAAVLRDADGNVLTGRPVIWTSGSAAFVQVSAAGVVTGIASGGPITISATAEGKTGTAQVTVAPQKPGSILVTRDEVPHSSLSNAVIRLAGPDGLLRERQMGTALSLLIDQLPAGPHRVTMLGVGSRPDPDGPTFTYRALNNDRVVTVPSGGQATTHFAFELASGAVALKLSGVPAGYDGPLQCGVYWAQGASSFAYTTSAGPTAAAAAGLAEVRCSTFGFDGNLYDPSPQAQAVTVPASTTPVTVSVTYTRRP</sequence>
<dbReference type="SUPFAM" id="SSF49373">
    <property type="entry name" value="Invasin/intimin cell-adhesion fragments"/>
    <property type="match status" value="4"/>
</dbReference>
<dbReference type="AlphaFoldDB" id="A0A6J4N964"/>
<reference evidence="2" key="1">
    <citation type="submission" date="2020-02" db="EMBL/GenBank/DDBJ databases">
        <authorList>
            <person name="Meier V. D."/>
        </authorList>
    </citation>
    <scope>NUCLEOTIDE SEQUENCE</scope>
    <source>
        <strain evidence="2">AVDCRST_MAG89</strain>
    </source>
</reference>
<feature type="domain" description="BIG2" evidence="1">
    <location>
        <begin position="86"/>
        <end position="166"/>
    </location>
</feature>
<protein>
    <recommendedName>
        <fullName evidence="1">BIG2 domain-containing protein</fullName>
    </recommendedName>
</protein>
<name>A0A6J4N964_9BACT</name>
<dbReference type="Pfam" id="PF02368">
    <property type="entry name" value="Big_2"/>
    <property type="match status" value="4"/>
</dbReference>
<evidence type="ECO:0000259" key="1">
    <source>
        <dbReference type="SMART" id="SM00635"/>
    </source>
</evidence>
<feature type="domain" description="BIG2" evidence="1">
    <location>
        <begin position="256"/>
        <end position="337"/>
    </location>
</feature>
<accession>A0A6J4N964</accession>